<reference evidence="1 2" key="1">
    <citation type="submission" date="2016-10" db="EMBL/GenBank/DDBJ databases">
        <authorList>
            <person name="de Groot N.N."/>
        </authorList>
    </citation>
    <scope>NUCLEOTIDE SEQUENCE [LARGE SCALE GENOMIC DNA]</scope>
    <source>
        <strain evidence="1 2">DSM 26915</strain>
    </source>
</reference>
<dbReference type="EMBL" id="FNUZ01000001">
    <property type="protein sequence ID" value="SEF50898.1"/>
    <property type="molecule type" value="Genomic_DNA"/>
</dbReference>
<dbReference type="AlphaFoldDB" id="A0A1H5SLR7"/>
<dbReference type="RefSeq" id="WP_103908675.1">
    <property type="nucleotide sequence ID" value="NZ_FNUZ01000001.1"/>
</dbReference>
<keyword evidence="2" id="KW-1185">Reference proteome</keyword>
<gene>
    <name evidence="1" type="ORF">SAMN04488045_0266</name>
</gene>
<name>A0A1H5SLR7_9RHOB</name>
<evidence type="ECO:0008006" key="3">
    <source>
        <dbReference type="Google" id="ProtNLM"/>
    </source>
</evidence>
<evidence type="ECO:0000313" key="2">
    <source>
        <dbReference type="Proteomes" id="UP000236752"/>
    </source>
</evidence>
<accession>A0A1H5SLR7</accession>
<proteinExistence type="predicted"/>
<dbReference type="OrthoDB" id="7816979at2"/>
<evidence type="ECO:0000313" key="1">
    <source>
        <dbReference type="EMBL" id="SEF50898.1"/>
    </source>
</evidence>
<protein>
    <recommendedName>
        <fullName evidence="3">Sulfotransferase family protein</fullName>
    </recommendedName>
</protein>
<organism evidence="1 2">
    <name type="scientific">Thalassococcus halodurans</name>
    <dbReference type="NCBI Taxonomy" id="373675"/>
    <lineage>
        <taxon>Bacteria</taxon>
        <taxon>Pseudomonadati</taxon>
        <taxon>Pseudomonadota</taxon>
        <taxon>Alphaproteobacteria</taxon>
        <taxon>Rhodobacterales</taxon>
        <taxon>Roseobacteraceae</taxon>
        <taxon>Thalassococcus</taxon>
    </lineage>
</organism>
<dbReference type="Proteomes" id="UP000236752">
    <property type="component" value="Unassembled WGS sequence"/>
</dbReference>
<sequence>MQVILHTGVHFTDEGRLLKGLQRNAPAFREHGVAVPGPARYKTLLGEAAHSLTNSAPAPDARDIMLDELLTDDPEHVSRILLSHQHIFGVPKISMQGGIPYRKAEERIGALKSLFKGDEIELFIGLRNPATWLPAMFNDVPQTSFDDFMGGLDPRDFLWSDFLKRLRNAHPDVALTVWFNEDTPLIWGQIMREMAGVEITQKIAGSFDLLSQIMSVEGMKRFRAYLAQHPTINERQKRRVMVAFLDKYAIEDEIEEELDIPGWNEAMVDTLTETYDDDMWEIERVPGVTVITT</sequence>